<reference evidence="3" key="2">
    <citation type="submission" date="2015-01" db="EMBL/GenBank/DDBJ databases">
        <title>Evolutionary Origins and Diversification of the Mycorrhizal Mutualists.</title>
        <authorList>
            <consortium name="DOE Joint Genome Institute"/>
            <consortium name="Mycorrhizal Genomics Consortium"/>
            <person name="Kohler A."/>
            <person name="Kuo A."/>
            <person name="Nagy L.G."/>
            <person name="Floudas D."/>
            <person name="Copeland A."/>
            <person name="Barry K.W."/>
            <person name="Cichocki N."/>
            <person name="Veneault-Fourrey C."/>
            <person name="LaButti K."/>
            <person name="Lindquist E.A."/>
            <person name="Lipzen A."/>
            <person name="Lundell T."/>
            <person name="Morin E."/>
            <person name="Murat C."/>
            <person name="Riley R."/>
            <person name="Ohm R."/>
            <person name="Sun H."/>
            <person name="Tunlid A."/>
            <person name="Henrissat B."/>
            <person name="Grigoriev I.V."/>
            <person name="Hibbett D.S."/>
            <person name="Martin F."/>
        </authorList>
    </citation>
    <scope>NUCLEOTIDE SEQUENCE [LARGE SCALE GENOMIC DNA]</scope>
    <source>
        <strain evidence="3">F 1598</strain>
    </source>
</reference>
<dbReference type="Proteomes" id="UP000054166">
    <property type="component" value="Unassembled WGS sequence"/>
</dbReference>
<protein>
    <submittedName>
        <fullName evidence="2">Uncharacterized protein</fullName>
    </submittedName>
</protein>
<dbReference type="SUPFAM" id="SSF74788">
    <property type="entry name" value="Cullin repeat-like"/>
    <property type="match status" value="1"/>
</dbReference>
<dbReference type="AlphaFoldDB" id="A0A0C3C4Y7"/>
<gene>
    <name evidence="2" type="ORF">PILCRDRAFT_818280</name>
</gene>
<name>A0A0C3C4Y7_PILCF</name>
<dbReference type="EMBL" id="KN832987">
    <property type="protein sequence ID" value="KIM84682.1"/>
    <property type="molecule type" value="Genomic_DNA"/>
</dbReference>
<evidence type="ECO:0000256" key="1">
    <source>
        <dbReference type="SAM" id="MobiDB-lite"/>
    </source>
</evidence>
<dbReference type="Gene3D" id="1.20.1310.10">
    <property type="entry name" value="Cullin Repeats"/>
    <property type="match status" value="1"/>
</dbReference>
<dbReference type="OrthoDB" id="27073at2759"/>
<reference evidence="2 3" key="1">
    <citation type="submission" date="2014-04" db="EMBL/GenBank/DDBJ databases">
        <authorList>
            <consortium name="DOE Joint Genome Institute"/>
            <person name="Kuo A."/>
            <person name="Tarkka M."/>
            <person name="Buscot F."/>
            <person name="Kohler A."/>
            <person name="Nagy L.G."/>
            <person name="Floudas D."/>
            <person name="Copeland A."/>
            <person name="Barry K.W."/>
            <person name="Cichocki N."/>
            <person name="Veneault-Fourrey C."/>
            <person name="LaButti K."/>
            <person name="Lindquist E.A."/>
            <person name="Lipzen A."/>
            <person name="Lundell T."/>
            <person name="Morin E."/>
            <person name="Murat C."/>
            <person name="Sun H."/>
            <person name="Tunlid A."/>
            <person name="Henrissat B."/>
            <person name="Grigoriev I.V."/>
            <person name="Hibbett D.S."/>
            <person name="Martin F."/>
            <person name="Nordberg H.P."/>
            <person name="Cantor M.N."/>
            <person name="Hua S.X."/>
        </authorList>
    </citation>
    <scope>NUCLEOTIDE SEQUENCE [LARGE SCALE GENOMIC DNA]</scope>
    <source>
        <strain evidence="2 3">F 1598</strain>
    </source>
</reference>
<evidence type="ECO:0000313" key="3">
    <source>
        <dbReference type="Proteomes" id="UP000054166"/>
    </source>
</evidence>
<organism evidence="2 3">
    <name type="scientific">Piloderma croceum (strain F 1598)</name>
    <dbReference type="NCBI Taxonomy" id="765440"/>
    <lineage>
        <taxon>Eukaryota</taxon>
        <taxon>Fungi</taxon>
        <taxon>Dikarya</taxon>
        <taxon>Basidiomycota</taxon>
        <taxon>Agaricomycotina</taxon>
        <taxon>Agaricomycetes</taxon>
        <taxon>Agaricomycetidae</taxon>
        <taxon>Atheliales</taxon>
        <taxon>Atheliaceae</taxon>
        <taxon>Piloderma</taxon>
    </lineage>
</organism>
<proteinExistence type="predicted"/>
<feature type="compositionally biased region" description="Low complexity" evidence="1">
    <location>
        <begin position="13"/>
        <end position="24"/>
    </location>
</feature>
<accession>A0A0C3C4Y7</accession>
<dbReference type="HOGENOM" id="CLU_074864_0_0_1"/>
<dbReference type="STRING" id="765440.A0A0C3C4Y7"/>
<keyword evidence="3" id="KW-1185">Reference proteome</keyword>
<dbReference type="InParanoid" id="A0A0C3C4Y7"/>
<evidence type="ECO:0000313" key="2">
    <source>
        <dbReference type="EMBL" id="KIM84682.1"/>
    </source>
</evidence>
<feature type="region of interest" description="Disordered" evidence="1">
    <location>
        <begin position="1"/>
        <end position="24"/>
    </location>
</feature>
<dbReference type="InterPro" id="IPR016159">
    <property type="entry name" value="Cullin_repeat-like_dom_sf"/>
</dbReference>
<sequence length="333" mass="36971">MMSKDKGKQVAIPTPLSSPSTGSTSPASSLSALWSYLFPALDHIVRSQVTAEFEKISAPSIAVDYHMGVHTNVYNYFTAQSESANGTKKDRSAQISGKDLYEQLDKYYADTARELLLGAPDDDATLIHYLVPCFNRYNAGASSVNRLLNYVNRHYVKRAVDEDKGWLRLNDVFDAVAKTITDSDTREKISKRLRERKTEELKMWGYEDGGSAELLAEAEACAEAASSLDRIVPLSSLALRRFRIECVEPLLKVPKIKVKGRKKRSPPTNGEKGLMPKGRLARAIKELLETQGGDEDEKCRLAVETATMLKTVGVRADQPLRKKLDKFVIAATV</sequence>